<reference evidence="2" key="1">
    <citation type="submission" date="2022-12" db="EMBL/GenBank/DDBJ databases">
        <authorList>
            <person name="Petersen C."/>
        </authorList>
    </citation>
    <scope>NUCLEOTIDE SEQUENCE</scope>
    <source>
        <strain evidence="2">IBT 35673</strain>
        <strain evidence="3">IBT 35675</strain>
    </source>
</reference>
<evidence type="ECO:0000313" key="2">
    <source>
        <dbReference type="EMBL" id="KAJ5335112.1"/>
    </source>
</evidence>
<comment type="caution">
    <text evidence="2">The sequence shown here is derived from an EMBL/GenBank/DDBJ whole genome shotgun (WGS) entry which is preliminary data.</text>
</comment>
<proteinExistence type="inferred from homology"/>
<dbReference type="EMBL" id="JAPZBQ010000004">
    <property type="protein sequence ID" value="KAJ5335112.1"/>
    <property type="molecule type" value="Genomic_DNA"/>
</dbReference>
<dbReference type="InterPro" id="IPR007577">
    <property type="entry name" value="GlycoTrfase_DXD_sugar-bd_CS"/>
</dbReference>
<evidence type="ECO:0000313" key="5">
    <source>
        <dbReference type="Proteomes" id="UP001148299"/>
    </source>
</evidence>
<dbReference type="Gene3D" id="3.90.550.20">
    <property type="match status" value="1"/>
</dbReference>
<gene>
    <name evidence="2" type="ORF">N7452_007515</name>
    <name evidence="3" type="ORF">N7541_004945</name>
</gene>
<dbReference type="EMBL" id="JAPZBR010000003">
    <property type="protein sequence ID" value="KAJ5357787.1"/>
    <property type="molecule type" value="Genomic_DNA"/>
</dbReference>
<reference evidence="2" key="2">
    <citation type="journal article" date="2023" name="IMA Fungus">
        <title>Comparative genomic study of the Penicillium genus elucidates a diverse pangenome and 15 lateral gene transfer events.</title>
        <authorList>
            <person name="Petersen C."/>
            <person name="Sorensen T."/>
            <person name="Nielsen M.R."/>
            <person name="Sondergaard T.E."/>
            <person name="Sorensen J.L."/>
            <person name="Fitzpatrick D.A."/>
            <person name="Frisvad J.C."/>
            <person name="Nielsen K.L."/>
        </authorList>
    </citation>
    <scope>NUCLEOTIDE SEQUENCE</scope>
    <source>
        <strain evidence="2">IBT 35673</strain>
        <strain evidence="3">IBT 35675</strain>
    </source>
</reference>
<evidence type="ECO:0008006" key="6">
    <source>
        <dbReference type="Google" id="ProtNLM"/>
    </source>
</evidence>
<dbReference type="PANTHER" id="PTHR31834:SF8">
    <property type="entry name" value="TRANSFERASE, PUTATIVE (AFU_ORTHOLOGUE AFUA_6G14040)-RELATED"/>
    <property type="match status" value="1"/>
</dbReference>
<evidence type="ECO:0000313" key="3">
    <source>
        <dbReference type="EMBL" id="KAJ5357787.1"/>
    </source>
</evidence>
<dbReference type="GO" id="GO:0006487">
    <property type="term" value="P:protein N-linked glycosylation"/>
    <property type="evidence" value="ECO:0007669"/>
    <property type="project" value="TreeGrafter"/>
</dbReference>
<dbReference type="GO" id="GO:0000136">
    <property type="term" value="C:mannan polymerase complex"/>
    <property type="evidence" value="ECO:0007669"/>
    <property type="project" value="TreeGrafter"/>
</dbReference>
<dbReference type="InterPro" id="IPR029044">
    <property type="entry name" value="Nucleotide-diphossugar_trans"/>
</dbReference>
<accession>A0A9W9UEW1</accession>
<evidence type="ECO:0000313" key="4">
    <source>
        <dbReference type="Proteomes" id="UP001147695"/>
    </source>
</evidence>
<dbReference type="AlphaFoldDB" id="A0A9W9UEW1"/>
<organism evidence="2 4">
    <name type="scientific">Penicillium brevicompactum</name>
    <dbReference type="NCBI Taxonomy" id="5074"/>
    <lineage>
        <taxon>Eukaryota</taxon>
        <taxon>Fungi</taxon>
        <taxon>Dikarya</taxon>
        <taxon>Ascomycota</taxon>
        <taxon>Pezizomycotina</taxon>
        <taxon>Eurotiomycetes</taxon>
        <taxon>Eurotiomycetidae</taxon>
        <taxon>Eurotiales</taxon>
        <taxon>Aspergillaceae</taxon>
        <taxon>Penicillium</taxon>
    </lineage>
</organism>
<protein>
    <recommendedName>
        <fullName evidence="6">Initiation-specific alpha-1,6-mannosyltransferase</fullName>
    </recommendedName>
</protein>
<name>A0A9W9UEW1_PENBR</name>
<dbReference type="PANTHER" id="PTHR31834">
    <property type="entry name" value="INITIATION-SPECIFIC ALPHA-1,6-MANNOSYLTRANSFERASE"/>
    <property type="match status" value="1"/>
</dbReference>
<keyword evidence="5" id="KW-1185">Reference proteome</keyword>
<evidence type="ECO:0000256" key="1">
    <source>
        <dbReference type="ARBA" id="ARBA00009003"/>
    </source>
</evidence>
<dbReference type="Pfam" id="PF04488">
    <property type="entry name" value="Gly_transf_sug"/>
    <property type="match status" value="1"/>
</dbReference>
<dbReference type="GO" id="GO:0000009">
    <property type="term" value="F:alpha-1,6-mannosyltransferase activity"/>
    <property type="evidence" value="ECO:0007669"/>
    <property type="project" value="InterPro"/>
</dbReference>
<dbReference type="SUPFAM" id="SSF53448">
    <property type="entry name" value="Nucleotide-diphospho-sugar transferases"/>
    <property type="match status" value="1"/>
</dbReference>
<comment type="similarity">
    <text evidence="1">Belongs to the glycosyltransferase 32 family.</text>
</comment>
<dbReference type="InterPro" id="IPR039367">
    <property type="entry name" value="Och1-like"/>
</dbReference>
<dbReference type="Proteomes" id="UP001147695">
    <property type="component" value="Unassembled WGS sequence"/>
</dbReference>
<dbReference type="Proteomes" id="UP001148299">
    <property type="component" value="Unassembled WGS sequence"/>
</dbReference>
<sequence length="303" mass="33836">MPGTFTKCSTTSIVLLTTIFFILYNYTQTEPYTRTQTQTQKHGPSIPPKLWYKTGPKGLSDQSEIWLRECLHKNPLHDTQILTDETGDEYVSYHYAHRPDIVYTYLALQIPILKADFLRYLLLFAEGGVWSDLDVSCEMPIAEYIPKEYQRADVGLVVGWEFDVGWGDNFIRQFASWTIMARAGCVHLGVVIDEIVAAVRDKGLLFGVGVDGLTIEMVGDIIDLTGPRRLTGGVLRSLEMIRGEVVDMESISKLMEPALVEDVLILPGFAFAASSNNYVNGSGVALVTHHYAGSWKNHHGGEM</sequence>